<dbReference type="EMBL" id="CP009928">
    <property type="protein sequence ID" value="AKK74396.1"/>
    <property type="molecule type" value="Genomic_DNA"/>
</dbReference>
<dbReference type="PANTHER" id="PTHR21621">
    <property type="entry name" value="RIBOSOMAL PROTEIN S6 MODIFICATION PROTEIN"/>
    <property type="match status" value="1"/>
</dbReference>
<accession>A0A0G3M5E1</accession>
<dbReference type="GO" id="GO:0005737">
    <property type="term" value="C:cytoplasm"/>
    <property type="evidence" value="ECO:0007669"/>
    <property type="project" value="TreeGrafter"/>
</dbReference>
<sequence>MTKKVGILFGMEDTFPWAFIDKVNELGGGEIVAEPVTIDKLEQGADYGYAVIIDRISQDVPFYRAYLKNAALNGTYVINNPFWWSADEKFFNNALMTKLGIPLPKTVLLPSHERPANTSETSFRNLKFPHDWEYIFSYIGFPAYMKPHDGGGWRNVYRVENPDDLWNKLGETEQLVMMVQEEIVFDDYYRVYCLGRKYVHIMPYEPRNAPHLRYETTHKTQGEELEKLLKTIHDYTITMNEALGYDFNTVEFAVRDGIPYAIDFCNPAPDADRNSVGEENFAWIIEHAAKLAVEKAKEYVPGKPNIAWGTFVRDSIQ</sequence>
<dbReference type="PATRIC" id="fig|1324352.5.peg.3960"/>
<protein>
    <submittedName>
        <fullName evidence="3">Glutathione synthase</fullName>
    </submittedName>
</protein>
<dbReference type="Proteomes" id="UP000035213">
    <property type="component" value="Chromosome"/>
</dbReference>
<dbReference type="Gene3D" id="3.30.470.20">
    <property type="entry name" value="ATP-grasp fold, B domain"/>
    <property type="match status" value="1"/>
</dbReference>
<evidence type="ECO:0000313" key="4">
    <source>
        <dbReference type="Proteomes" id="UP000035213"/>
    </source>
</evidence>
<evidence type="ECO:0000259" key="2">
    <source>
        <dbReference type="PROSITE" id="PS50975"/>
    </source>
</evidence>
<dbReference type="SUPFAM" id="SSF56059">
    <property type="entry name" value="Glutathione synthetase ATP-binding domain-like"/>
    <property type="match status" value="1"/>
</dbReference>
<feature type="domain" description="ATP-grasp" evidence="2">
    <location>
        <begin position="93"/>
        <end position="294"/>
    </location>
</feature>
<keyword evidence="1" id="KW-0067">ATP-binding</keyword>
<dbReference type="InterPro" id="IPR011761">
    <property type="entry name" value="ATP-grasp"/>
</dbReference>
<evidence type="ECO:0000256" key="1">
    <source>
        <dbReference type="PROSITE-ProRule" id="PRU00409"/>
    </source>
</evidence>
<dbReference type="PROSITE" id="PS50975">
    <property type="entry name" value="ATP_GRASP"/>
    <property type="match status" value="1"/>
</dbReference>
<keyword evidence="1" id="KW-0547">Nucleotide-binding</keyword>
<dbReference type="OrthoDB" id="108548at2"/>
<dbReference type="STRING" id="1324352.OK18_18855"/>
<dbReference type="GO" id="GO:0005524">
    <property type="term" value="F:ATP binding"/>
    <property type="evidence" value="ECO:0007669"/>
    <property type="project" value="UniProtKB-UniRule"/>
</dbReference>
<dbReference type="PANTHER" id="PTHR21621:SF0">
    <property type="entry name" value="BETA-CITRYLGLUTAMATE SYNTHASE B-RELATED"/>
    <property type="match status" value="1"/>
</dbReference>
<proteinExistence type="predicted"/>
<organism evidence="3 4">
    <name type="scientific">Chryseobacterium gallinarum</name>
    <dbReference type="NCBI Taxonomy" id="1324352"/>
    <lineage>
        <taxon>Bacteria</taxon>
        <taxon>Pseudomonadati</taxon>
        <taxon>Bacteroidota</taxon>
        <taxon>Flavobacteriia</taxon>
        <taxon>Flavobacteriales</taxon>
        <taxon>Weeksellaceae</taxon>
        <taxon>Chryseobacterium group</taxon>
        <taxon>Chryseobacterium</taxon>
    </lineage>
</organism>
<dbReference type="GO" id="GO:0018169">
    <property type="term" value="F:ribosomal S6-glutamic acid ligase activity"/>
    <property type="evidence" value="ECO:0007669"/>
    <property type="project" value="TreeGrafter"/>
</dbReference>
<dbReference type="AlphaFoldDB" id="A0A0G3M5E1"/>
<name>A0A0G3M5E1_CHRGL</name>
<gene>
    <name evidence="3" type="ORF">OK18_18855</name>
</gene>
<dbReference type="GO" id="GO:0009432">
    <property type="term" value="P:SOS response"/>
    <property type="evidence" value="ECO:0007669"/>
    <property type="project" value="TreeGrafter"/>
</dbReference>
<reference evidence="3 4" key="1">
    <citation type="submission" date="2014-11" db="EMBL/GenBank/DDBJ databases">
        <authorList>
            <person name="Park G.-S."/>
            <person name="Hong S.-J."/>
            <person name="Jung B.K."/>
            <person name="Khan A.R."/>
            <person name="Kwak Y."/>
            <person name="Shin J.-H."/>
        </authorList>
    </citation>
    <scope>NUCLEOTIDE SEQUENCE [LARGE SCALE GENOMIC DNA]</scope>
    <source>
        <strain evidence="3 4">DSM 27622</strain>
    </source>
</reference>
<dbReference type="KEGG" id="cgn:OK18_18855"/>
<dbReference type="GO" id="GO:0046872">
    <property type="term" value="F:metal ion binding"/>
    <property type="evidence" value="ECO:0007669"/>
    <property type="project" value="InterPro"/>
</dbReference>
<evidence type="ECO:0000313" key="3">
    <source>
        <dbReference type="EMBL" id="AKK74396.1"/>
    </source>
</evidence>
<dbReference type="RefSeq" id="WP_050020801.1">
    <property type="nucleotide sequence ID" value="NZ_CP009928.1"/>
</dbReference>